<dbReference type="GO" id="GO:0071949">
    <property type="term" value="F:FAD binding"/>
    <property type="evidence" value="ECO:0007669"/>
    <property type="project" value="InterPro"/>
</dbReference>
<keyword evidence="4" id="KW-1185">Reference proteome</keyword>
<proteinExistence type="predicted"/>
<feature type="domain" description="FAD-binding" evidence="2">
    <location>
        <begin position="11"/>
        <end position="350"/>
    </location>
</feature>
<dbReference type="PRINTS" id="PR00420">
    <property type="entry name" value="RNGMNOXGNASE"/>
</dbReference>
<gene>
    <name evidence="3" type="ORF">GMA12_14440</name>
</gene>
<dbReference type="SUPFAM" id="SSF51905">
    <property type="entry name" value="FAD/NAD(P)-binding domain"/>
    <property type="match status" value="1"/>
</dbReference>
<dbReference type="EMBL" id="WOGU01000012">
    <property type="protein sequence ID" value="MUN64322.1"/>
    <property type="molecule type" value="Genomic_DNA"/>
</dbReference>
<accession>A0A6N8GQ71</accession>
<dbReference type="GO" id="GO:0016491">
    <property type="term" value="F:oxidoreductase activity"/>
    <property type="evidence" value="ECO:0007669"/>
    <property type="project" value="UniProtKB-KW"/>
</dbReference>
<organism evidence="3 4">
    <name type="scientific">Kocuria sediminis</name>
    <dbReference type="NCBI Taxonomy" id="1038857"/>
    <lineage>
        <taxon>Bacteria</taxon>
        <taxon>Bacillati</taxon>
        <taxon>Actinomycetota</taxon>
        <taxon>Actinomycetes</taxon>
        <taxon>Micrococcales</taxon>
        <taxon>Micrococcaceae</taxon>
        <taxon>Kocuria</taxon>
    </lineage>
</organism>
<dbReference type="Gene3D" id="3.50.50.60">
    <property type="entry name" value="FAD/NAD(P)-binding domain"/>
    <property type="match status" value="2"/>
</dbReference>
<dbReference type="PANTHER" id="PTHR43476">
    <property type="entry name" value="3-(3-HYDROXY-PHENYL)PROPIONATE/3-HYDROXYCINNAMIC ACID HYDROXYLASE"/>
    <property type="match status" value="1"/>
</dbReference>
<reference evidence="3 4" key="1">
    <citation type="submission" date="2019-12" db="EMBL/GenBank/DDBJ databases">
        <authorList>
            <person name="Shi Y."/>
        </authorList>
    </citation>
    <scope>NUCLEOTIDE SEQUENCE [LARGE SCALE GENOMIC DNA]</scope>
    <source>
        <strain evidence="3 4">JCM 17929</strain>
    </source>
</reference>
<comment type="caution">
    <text evidence="3">The sequence shown here is derived from an EMBL/GenBank/DDBJ whole genome shotgun (WGS) entry which is preliminary data.</text>
</comment>
<dbReference type="AlphaFoldDB" id="A0A6N8GQ71"/>
<dbReference type="Pfam" id="PF01494">
    <property type="entry name" value="FAD_binding_3"/>
    <property type="match status" value="1"/>
</dbReference>
<dbReference type="NCBIfam" id="NF004834">
    <property type="entry name" value="PRK06185.1-3"/>
    <property type="match status" value="1"/>
</dbReference>
<keyword evidence="1" id="KW-0560">Oxidoreductase</keyword>
<protein>
    <submittedName>
        <fullName evidence="3">FAD-dependent oxidoreductase</fullName>
    </submittedName>
</protein>
<dbReference type="InterPro" id="IPR002938">
    <property type="entry name" value="FAD-bd"/>
</dbReference>
<evidence type="ECO:0000256" key="1">
    <source>
        <dbReference type="ARBA" id="ARBA00023002"/>
    </source>
</evidence>
<evidence type="ECO:0000259" key="2">
    <source>
        <dbReference type="Pfam" id="PF01494"/>
    </source>
</evidence>
<dbReference type="RefSeq" id="WP_156270164.1">
    <property type="nucleotide sequence ID" value="NZ_WOGU01000012.1"/>
</dbReference>
<dbReference type="PANTHER" id="PTHR43476:SF5">
    <property type="entry name" value="FAD-DEPENDENT MONOOXYGENASE"/>
    <property type="match status" value="1"/>
</dbReference>
<dbReference type="Proteomes" id="UP000436989">
    <property type="component" value="Unassembled WGS sequence"/>
</dbReference>
<sequence length="418" mass="45115">MDDAVPEILTTTCCVVGGGPAGLMAGVLLARQGVDVVVLEKHADFLRDFRGDTIHPSTTELMAELGWLEGFLRLPHTRVDRATVGLGGESVVVGRFDRLPVRCPFIAFMPQWDFLDFLADRGAELPAFRLMRSTPADGLLVEDGRCVGVTARNRAGAPVHVRAELVLATDGRDSVLREAAGLRPVASPSRMDVLWFRVPRVPGAEAPLFNAGDGAVVALNRGEYWQAALIIPAGQHDAMRRQGIEALRERVRGIAPVLAEGLASLESWDQVRLLRVRVDRLRRWWRPGILFLGDAAHAMSPAGGVGVNLAIQDAVAAANLLGPRLRGGGVRARDLARVQRRRAWPARVTQLFQLVLARRLVPGPGGGPPKPPLPVGLVRALPVLPHLAGRFIGLGLRPEHVRPRARARGRGPGRARGG</sequence>
<name>A0A6N8GQ71_9MICC</name>
<dbReference type="InterPro" id="IPR036188">
    <property type="entry name" value="FAD/NAD-bd_sf"/>
</dbReference>
<dbReference type="InterPro" id="IPR050631">
    <property type="entry name" value="PheA/TfdB_FAD_monoxygenase"/>
</dbReference>
<evidence type="ECO:0000313" key="4">
    <source>
        <dbReference type="Proteomes" id="UP000436989"/>
    </source>
</evidence>
<evidence type="ECO:0000313" key="3">
    <source>
        <dbReference type="EMBL" id="MUN64322.1"/>
    </source>
</evidence>